<feature type="transmembrane region" description="Helical" evidence="8">
    <location>
        <begin position="66"/>
        <end position="86"/>
    </location>
</feature>
<dbReference type="SUPFAM" id="SSF103473">
    <property type="entry name" value="MFS general substrate transporter"/>
    <property type="match status" value="1"/>
</dbReference>
<feature type="transmembrane region" description="Helical" evidence="8">
    <location>
        <begin position="491"/>
        <end position="512"/>
    </location>
</feature>
<name>A0A0K9P6N2_ZOSMR</name>
<organism evidence="10 11">
    <name type="scientific">Zostera marina</name>
    <name type="common">Eelgrass</name>
    <dbReference type="NCBI Taxonomy" id="29655"/>
    <lineage>
        <taxon>Eukaryota</taxon>
        <taxon>Viridiplantae</taxon>
        <taxon>Streptophyta</taxon>
        <taxon>Embryophyta</taxon>
        <taxon>Tracheophyta</taxon>
        <taxon>Spermatophyta</taxon>
        <taxon>Magnoliopsida</taxon>
        <taxon>Liliopsida</taxon>
        <taxon>Zosteraceae</taxon>
        <taxon>Zostera</taxon>
    </lineage>
</organism>
<dbReference type="Gene3D" id="1.20.1250.20">
    <property type="entry name" value="MFS general substrate transporter like domains"/>
    <property type="match status" value="2"/>
</dbReference>
<dbReference type="GO" id="GO:0005886">
    <property type="term" value="C:plasma membrane"/>
    <property type="evidence" value="ECO:0007669"/>
    <property type="project" value="UniProtKB-ARBA"/>
</dbReference>
<dbReference type="InterPro" id="IPR050814">
    <property type="entry name" value="Myo-inositol_Transporter"/>
</dbReference>
<feature type="transmembrane region" description="Helical" evidence="8">
    <location>
        <begin position="187"/>
        <end position="206"/>
    </location>
</feature>
<keyword evidence="6 8" id="KW-0472">Membrane</keyword>
<feature type="transmembrane region" description="Helical" evidence="8">
    <location>
        <begin position="344"/>
        <end position="367"/>
    </location>
</feature>
<evidence type="ECO:0000259" key="9">
    <source>
        <dbReference type="PROSITE" id="PS50850"/>
    </source>
</evidence>
<evidence type="ECO:0000256" key="7">
    <source>
        <dbReference type="RuleBase" id="RU003346"/>
    </source>
</evidence>
<evidence type="ECO:0000256" key="4">
    <source>
        <dbReference type="ARBA" id="ARBA00022692"/>
    </source>
</evidence>
<dbReference type="OMA" id="PYIASAC"/>
<dbReference type="PANTHER" id="PTHR48020:SF24">
    <property type="entry name" value="INOSITOL TRANSPORTER 4"/>
    <property type="match status" value="1"/>
</dbReference>
<comment type="subcellular location">
    <subcellularLocation>
        <location evidence="1">Membrane</location>
        <topology evidence="1">Multi-pass membrane protein</topology>
    </subcellularLocation>
</comment>
<dbReference type="NCBIfam" id="TIGR00879">
    <property type="entry name" value="SP"/>
    <property type="match status" value="1"/>
</dbReference>
<sequence length="579" mass="62892">MEGGVEKPDRTEFRDCINLTWKQPYILRLALSAGIGGLLFGYDTGVISGALLYIRDDFESVEKKTFLQETIVSMAVAGAIIGAGIGGWMNDRFGRRKTILLADVLFFIGAIVMAVAPSPGVIILGRIFVGFGVGMASMTSPLYISEASPAKIRGALVSTNGLLITGGQFLAYLVNLGFTRVPGTWRWMLGVAGIPALVQFLLMLTLPESPRWLYRKGREEEATQILRKIYPADKVEEEIEAMRQSVEMEVKEEGAIGEDNILVKIRKAWSNVVVRRGLIAGIICQVSQQFVGINTVMYYSPTIVQLAGYASNSTALALSLITSGLNTVGTIISIFFVDRFGRRRLMIISLIGIISMLALLGGVFFAASIHSPLVGSAETSQFGSNSTCPAYKALSDSKWHCTDCLRSSERCGFCAHDGDKLLPGACLAYGDASKNICVGDKRQWYSQGCPSNFGWLALGALALYIISYSPGMGTVPWIVNSEIYPLRFRGICGGMAAVANWVSNLIVTQTFLTLTQALGTSPTFLLFCGISVVALVLIYLFVPETKGLPFEEVEKMLEKKSVFFGRAGRKDRDGIIANL</sequence>
<comment type="caution">
    <text evidence="10">The sequence shown here is derived from an EMBL/GenBank/DDBJ whole genome shotgun (WGS) entry which is preliminary data.</text>
</comment>
<feature type="transmembrane region" description="Helical" evidence="8">
    <location>
        <begin position="122"/>
        <end position="144"/>
    </location>
</feature>
<gene>
    <name evidence="10" type="ORF">ZOSMA_393G00120</name>
</gene>
<dbReference type="InterPro" id="IPR005829">
    <property type="entry name" value="Sugar_transporter_CS"/>
</dbReference>
<feature type="transmembrane region" description="Helical" evidence="8">
    <location>
        <begin position="98"/>
        <end position="116"/>
    </location>
</feature>
<evidence type="ECO:0000256" key="8">
    <source>
        <dbReference type="SAM" id="Phobius"/>
    </source>
</evidence>
<dbReference type="EMBL" id="LFYR01001200">
    <property type="protein sequence ID" value="KMZ63860.1"/>
    <property type="molecule type" value="Genomic_DNA"/>
</dbReference>
<feature type="transmembrane region" description="Helical" evidence="8">
    <location>
        <begin position="315"/>
        <end position="337"/>
    </location>
</feature>
<accession>A0A0K9P6N2</accession>
<dbReference type="GO" id="GO:0016020">
    <property type="term" value="C:membrane"/>
    <property type="evidence" value="ECO:0000318"/>
    <property type="project" value="GO_Central"/>
</dbReference>
<dbReference type="GO" id="GO:0015798">
    <property type="term" value="P:myo-inositol transport"/>
    <property type="evidence" value="ECO:0000318"/>
    <property type="project" value="GO_Central"/>
</dbReference>
<dbReference type="Proteomes" id="UP000036987">
    <property type="component" value="Unassembled WGS sequence"/>
</dbReference>
<keyword evidence="11" id="KW-1185">Reference proteome</keyword>
<feature type="transmembrane region" description="Helical" evidence="8">
    <location>
        <begin position="29"/>
        <end position="54"/>
    </location>
</feature>
<dbReference type="FunFam" id="1.20.1250.20:FF:000121">
    <property type="entry name" value="Probable inositol transporter 2"/>
    <property type="match status" value="1"/>
</dbReference>
<dbReference type="GO" id="GO:0055085">
    <property type="term" value="P:transmembrane transport"/>
    <property type="evidence" value="ECO:0000318"/>
    <property type="project" value="GO_Central"/>
</dbReference>
<evidence type="ECO:0000256" key="3">
    <source>
        <dbReference type="ARBA" id="ARBA00022448"/>
    </source>
</evidence>
<dbReference type="STRING" id="29655.A0A0K9P6N2"/>
<keyword evidence="5 8" id="KW-1133">Transmembrane helix</keyword>
<dbReference type="PRINTS" id="PR00171">
    <property type="entry name" value="SUGRTRNSPORT"/>
</dbReference>
<protein>
    <submittedName>
        <fullName evidence="10">Transporter</fullName>
    </submittedName>
</protein>
<evidence type="ECO:0000256" key="1">
    <source>
        <dbReference type="ARBA" id="ARBA00004141"/>
    </source>
</evidence>
<evidence type="ECO:0000256" key="5">
    <source>
        <dbReference type="ARBA" id="ARBA00022989"/>
    </source>
</evidence>
<feature type="transmembrane region" description="Helical" evidence="8">
    <location>
        <begin position="156"/>
        <end position="175"/>
    </location>
</feature>
<dbReference type="PROSITE" id="PS00216">
    <property type="entry name" value="SUGAR_TRANSPORT_1"/>
    <property type="match status" value="1"/>
</dbReference>
<evidence type="ECO:0000313" key="10">
    <source>
        <dbReference type="EMBL" id="KMZ63860.1"/>
    </source>
</evidence>
<dbReference type="AlphaFoldDB" id="A0A0K9P6N2"/>
<feature type="transmembrane region" description="Helical" evidence="8">
    <location>
        <begin position="277"/>
        <end position="300"/>
    </location>
</feature>
<dbReference type="PANTHER" id="PTHR48020">
    <property type="entry name" value="PROTON MYO-INOSITOL COTRANSPORTER"/>
    <property type="match status" value="1"/>
</dbReference>
<keyword evidence="4 8" id="KW-0812">Transmembrane</keyword>
<evidence type="ECO:0000256" key="2">
    <source>
        <dbReference type="ARBA" id="ARBA00010992"/>
    </source>
</evidence>
<reference evidence="11" key="1">
    <citation type="journal article" date="2016" name="Nature">
        <title>The genome of the seagrass Zostera marina reveals angiosperm adaptation to the sea.</title>
        <authorList>
            <person name="Olsen J.L."/>
            <person name="Rouze P."/>
            <person name="Verhelst B."/>
            <person name="Lin Y.-C."/>
            <person name="Bayer T."/>
            <person name="Collen J."/>
            <person name="Dattolo E."/>
            <person name="De Paoli E."/>
            <person name="Dittami S."/>
            <person name="Maumus F."/>
            <person name="Michel G."/>
            <person name="Kersting A."/>
            <person name="Lauritano C."/>
            <person name="Lohaus R."/>
            <person name="Toepel M."/>
            <person name="Tonon T."/>
            <person name="Vanneste K."/>
            <person name="Amirebrahimi M."/>
            <person name="Brakel J."/>
            <person name="Bostroem C."/>
            <person name="Chovatia M."/>
            <person name="Grimwood J."/>
            <person name="Jenkins J.W."/>
            <person name="Jueterbock A."/>
            <person name="Mraz A."/>
            <person name="Stam W.T."/>
            <person name="Tice H."/>
            <person name="Bornberg-Bauer E."/>
            <person name="Green P.J."/>
            <person name="Pearson G.A."/>
            <person name="Procaccini G."/>
            <person name="Duarte C.M."/>
            <person name="Schmutz J."/>
            <person name="Reusch T.B.H."/>
            <person name="Van de Peer Y."/>
        </authorList>
    </citation>
    <scope>NUCLEOTIDE SEQUENCE [LARGE SCALE GENOMIC DNA]</scope>
    <source>
        <strain evidence="11">cv. Finnish</strain>
    </source>
</reference>
<evidence type="ECO:0000313" key="11">
    <source>
        <dbReference type="Proteomes" id="UP000036987"/>
    </source>
</evidence>
<dbReference type="GO" id="GO:0005366">
    <property type="term" value="F:myo-inositol:proton symporter activity"/>
    <property type="evidence" value="ECO:0000318"/>
    <property type="project" value="GO_Central"/>
</dbReference>
<dbReference type="Pfam" id="PF00083">
    <property type="entry name" value="Sugar_tr"/>
    <property type="match status" value="2"/>
</dbReference>
<dbReference type="PROSITE" id="PS00217">
    <property type="entry name" value="SUGAR_TRANSPORT_2"/>
    <property type="match status" value="1"/>
</dbReference>
<dbReference type="InterPro" id="IPR036259">
    <property type="entry name" value="MFS_trans_sf"/>
</dbReference>
<dbReference type="InterPro" id="IPR005828">
    <property type="entry name" value="MFS_sugar_transport-like"/>
</dbReference>
<dbReference type="OrthoDB" id="6339427at2759"/>
<dbReference type="FunFam" id="1.20.1250.20:FF:000137">
    <property type="entry name" value="Probable inositol transporter 2"/>
    <property type="match status" value="1"/>
</dbReference>
<evidence type="ECO:0000256" key="6">
    <source>
        <dbReference type="ARBA" id="ARBA00023136"/>
    </source>
</evidence>
<feature type="domain" description="Major facilitator superfamily (MFS) profile" evidence="9">
    <location>
        <begin position="29"/>
        <end position="546"/>
    </location>
</feature>
<proteinExistence type="inferred from homology"/>
<keyword evidence="3 7" id="KW-0813">Transport</keyword>
<dbReference type="InterPro" id="IPR003663">
    <property type="entry name" value="Sugar/inositol_transpt"/>
</dbReference>
<feature type="transmembrane region" description="Helical" evidence="8">
    <location>
        <begin position="453"/>
        <end position="479"/>
    </location>
</feature>
<comment type="similarity">
    <text evidence="2 7">Belongs to the major facilitator superfamily. Sugar transporter (TC 2.A.1.1) family.</text>
</comment>
<dbReference type="CDD" id="cd17360">
    <property type="entry name" value="MFS_HMIT_like"/>
    <property type="match status" value="1"/>
</dbReference>
<feature type="transmembrane region" description="Helical" evidence="8">
    <location>
        <begin position="524"/>
        <end position="542"/>
    </location>
</feature>
<dbReference type="PROSITE" id="PS50850">
    <property type="entry name" value="MFS"/>
    <property type="match status" value="1"/>
</dbReference>
<dbReference type="InterPro" id="IPR020846">
    <property type="entry name" value="MFS_dom"/>
</dbReference>